<comment type="caution">
    <text evidence="4">The sequence shown here is derived from an EMBL/GenBank/DDBJ whole genome shotgun (WGS) entry which is preliminary data.</text>
</comment>
<evidence type="ECO:0000313" key="5">
    <source>
        <dbReference type="Proteomes" id="UP000216446"/>
    </source>
</evidence>
<sequence length="161" mass="16019">MRTRSLVLAAASGLALLPGCASDPDPATDPAVVEPAPAVQDAPPATVSTPVLSVQDQAVAGDAVVIAEADVPADGWVVVHREAAGGGPQVPAIIGKAFLTAGPHADVSVPLDEPVDSGETLFAMLHADTGEAGAYEFDGADTPDQPLTEGGGPVVQPFVVQ</sequence>
<dbReference type="OrthoDB" id="1443059at2"/>
<feature type="domain" description="DUF7282" evidence="3">
    <location>
        <begin position="52"/>
        <end position="158"/>
    </location>
</feature>
<reference evidence="4 5" key="1">
    <citation type="submission" date="2016-11" db="EMBL/GenBank/DDBJ databases">
        <title>Study of marine rhodopsin-containing bacteria.</title>
        <authorList>
            <person name="Yoshizawa S."/>
            <person name="Kumagai Y."/>
            <person name="Kogure K."/>
        </authorList>
    </citation>
    <scope>NUCLEOTIDE SEQUENCE [LARGE SCALE GENOMIC DNA]</scope>
    <source>
        <strain evidence="4 5">SG-29</strain>
    </source>
</reference>
<name>A0A259TTW1_9BACT</name>
<dbReference type="EMBL" id="MQWB01000015">
    <property type="protein sequence ID" value="OZC01169.1"/>
    <property type="molecule type" value="Genomic_DNA"/>
</dbReference>
<keyword evidence="5" id="KW-1185">Reference proteome</keyword>
<protein>
    <recommendedName>
        <fullName evidence="3">DUF7282 domain-containing protein</fullName>
    </recommendedName>
</protein>
<dbReference type="Proteomes" id="UP000216446">
    <property type="component" value="Unassembled WGS sequence"/>
</dbReference>
<evidence type="ECO:0000313" key="4">
    <source>
        <dbReference type="EMBL" id="OZC01169.1"/>
    </source>
</evidence>
<dbReference type="Pfam" id="PF23951">
    <property type="entry name" value="DUF7282"/>
    <property type="match status" value="1"/>
</dbReference>
<evidence type="ECO:0000256" key="2">
    <source>
        <dbReference type="SAM" id="SignalP"/>
    </source>
</evidence>
<evidence type="ECO:0000256" key="1">
    <source>
        <dbReference type="SAM" id="MobiDB-lite"/>
    </source>
</evidence>
<dbReference type="AlphaFoldDB" id="A0A259TTW1"/>
<feature type="chain" id="PRO_5012356228" description="DUF7282 domain-containing protein" evidence="2">
    <location>
        <begin position="22"/>
        <end position="161"/>
    </location>
</feature>
<dbReference type="InterPro" id="IPR055706">
    <property type="entry name" value="Slg1/2_DUF7282"/>
</dbReference>
<organism evidence="4 5">
    <name type="scientific">Rubricoccus marinus</name>
    <dbReference type="NCBI Taxonomy" id="716817"/>
    <lineage>
        <taxon>Bacteria</taxon>
        <taxon>Pseudomonadati</taxon>
        <taxon>Rhodothermota</taxon>
        <taxon>Rhodothermia</taxon>
        <taxon>Rhodothermales</taxon>
        <taxon>Rubricoccaceae</taxon>
        <taxon>Rubricoccus</taxon>
    </lineage>
</organism>
<dbReference type="RefSeq" id="WP_094552209.1">
    <property type="nucleotide sequence ID" value="NZ_MQWB01000015.1"/>
</dbReference>
<keyword evidence="2" id="KW-0732">Signal</keyword>
<gene>
    <name evidence="4" type="ORF">BSZ36_18820</name>
</gene>
<proteinExistence type="predicted"/>
<evidence type="ECO:0000259" key="3">
    <source>
        <dbReference type="Pfam" id="PF23951"/>
    </source>
</evidence>
<dbReference type="InParanoid" id="A0A259TTW1"/>
<feature type="region of interest" description="Disordered" evidence="1">
    <location>
        <begin position="140"/>
        <end position="161"/>
    </location>
</feature>
<feature type="signal peptide" evidence="2">
    <location>
        <begin position="1"/>
        <end position="21"/>
    </location>
</feature>
<accession>A0A259TTW1</accession>